<name>A0ACB9P471_BAUVA</name>
<evidence type="ECO:0000313" key="1">
    <source>
        <dbReference type="EMBL" id="KAI4343585.1"/>
    </source>
</evidence>
<protein>
    <submittedName>
        <fullName evidence="1">Uncharacterized protein</fullName>
    </submittedName>
</protein>
<dbReference type="EMBL" id="CM039430">
    <property type="protein sequence ID" value="KAI4343585.1"/>
    <property type="molecule type" value="Genomic_DNA"/>
</dbReference>
<keyword evidence="2" id="KW-1185">Reference proteome</keyword>
<gene>
    <name evidence="1" type="ORF">L6164_010919</name>
</gene>
<evidence type="ECO:0000313" key="2">
    <source>
        <dbReference type="Proteomes" id="UP000828941"/>
    </source>
</evidence>
<reference evidence="1 2" key="1">
    <citation type="journal article" date="2022" name="DNA Res.">
        <title>Chromosomal-level genome assembly of the orchid tree Bauhinia variegata (Leguminosae; Cercidoideae) supports the allotetraploid origin hypothesis of Bauhinia.</title>
        <authorList>
            <person name="Zhong Y."/>
            <person name="Chen Y."/>
            <person name="Zheng D."/>
            <person name="Pang J."/>
            <person name="Liu Y."/>
            <person name="Luo S."/>
            <person name="Meng S."/>
            <person name="Qian L."/>
            <person name="Wei D."/>
            <person name="Dai S."/>
            <person name="Zhou R."/>
        </authorList>
    </citation>
    <scope>NUCLEOTIDE SEQUENCE [LARGE SCALE GENOMIC DNA]</scope>
    <source>
        <strain evidence="1">BV-YZ2020</strain>
    </source>
</reference>
<sequence>MFLSFSQNYWLFSKLTFQVLGQFKASLSPHPPSLKFFLPSFSIPGSSTMDFGWQDLANFYKHGSINRAKILAIQFGFSLALDLNVTNIDVESDSLSTVLLLKNVLTGS</sequence>
<proteinExistence type="predicted"/>
<accession>A0ACB9P471</accession>
<comment type="caution">
    <text evidence="1">The sequence shown here is derived from an EMBL/GenBank/DDBJ whole genome shotgun (WGS) entry which is preliminary data.</text>
</comment>
<organism evidence="1 2">
    <name type="scientific">Bauhinia variegata</name>
    <name type="common">Purple orchid tree</name>
    <name type="synonym">Phanera variegata</name>
    <dbReference type="NCBI Taxonomy" id="167791"/>
    <lineage>
        <taxon>Eukaryota</taxon>
        <taxon>Viridiplantae</taxon>
        <taxon>Streptophyta</taxon>
        <taxon>Embryophyta</taxon>
        <taxon>Tracheophyta</taxon>
        <taxon>Spermatophyta</taxon>
        <taxon>Magnoliopsida</taxon>
        <taxon>eudicotyledons</taxon>
        <taxon>Gunneridae</taxon>
        <taxon>Pentapetalae</taxon>
        <taxon>rosids</taxon>
        <taxon>fabids</taxon>
        <taxon>Fabales</taxon>
        <taxon>Fabaceae</taxon>
        <taxon>Cercidoideae</taxon>
        <taxon>Cercideae</taxon>
        <taxon>Bauhiniinae</taxon>
        <taxon>Bauhinia</taxon>
    </lineage>
</organism>
<dbReference type="Proteomes" id="UP000828941">
    <property type="component" value="Chromosome 5"/>
</dbReference>